<dbReference type="PROSITE" id="PS50405">
    <property type="entry name" value="GST_CTER"/>
    <property type="match status" value="1"/>
</dbReference>
<dbReference type="SUPFAM" id="SSF47616">
    <property type="entry name" value="GST C-terminal domain-like"/>
    <property type="match status" value="1"/>
</dbReference>
<evidence type="ECO:0000313" key="4">
    <source>
        <dbReference type="Proteomes" id="UP000254889"/>
    </source>
</evidence>
<dbReference type="InterPro" id="IPR010987">
    <property type="entry name" value="Glutathione-S-Trfase_C-like"/>
</dbReference>
<dbReference type="InterPro" id="IPR034345">
    <property type="entry name" value="Gtt2-like_N"/>
</dbReference>
<name>A0A345ZUP4_9HYPH</name>
<evidence type="ECO:0000313" key="3">
    <source>
        <dbReference type="EMBL" id="AXK80641.1"/>
    </source>
</evidence>
<reference evidence="3 4" key="1">
    <citation type="submission" date="2018-07" db="EMBL/GenBank/DDBJ databases">
        <authorList>
            <person name="Quirk P.G."/>
            <person name="Krulwich T.A."/>
        </authorList>
    </citation>
    <scope>NUCLEOTIDE SEQUENCE [LARGE SCALE GENOMIC DNA]</scope>
    <source>
        <strain evidence="3 4">CC-BB4</strain>
    </source>
</reference>
<dbReference type="CDD" id="cd03051">
    <property type="entry name" value="GST_N_GTT2_like"/>
    <property type="match status" value="1"/>
</dbReference>
<dbReference type="EMBL" id="CP031417">
    <property type="protein sequence ID" value="AXK80641.1"/>
    <property type="molecule type" value="Genomic_DNA"/>
</dbReference>
<dbReference type="Proteomes" id="UP000254889">
    <property type="component" value="Chromosome"/>
</dbReference>
<protein>
    <submittedName>
        <fullName evidence="3">Glutathione S-transferase</fullName>
    </submittedName>
</protein>
<feature type="domain" description="GST N-terminal" evidence="1">
    <location>
        <begin position="1"/>
        <end position="81"/>
    </location>
</feature>
<evidence type="ECO:0000259" key="2">
    <source>
        <dbReference type="PROSITE" id="PS50405"/>
    </source>
</evidence>
<dbReference type="GO" id="GO:0016740">
    <property type="term" value="F:transferase activity"/>
    <property type="evidence" value="ECO:0007669"/>
    <property type="project" value="UniProtKB-KW"/>
</dbReference>
<dbReference type="KEGG" id="ptaw:DW352_09035"/>
<dbReference type="Pfam" id="PF13409">
    <property type="entry name" value="GST_N_2"/>
    <property type="match status" value="1"/>
</dbReference>
<evidence type="ECO:0000259" key="1">
    <source>
        <dbReference type="PROSITE" id="PS50404"/>
    </source>
</evidence>
<dbReference type="Gene3D" id="3.40.30.10">
    <property type="entry name" value="Glutaredoxin"/>
    <property type="match status" value="1"/>
</dbReference>
<dbReference type="InterPro" id="IPR036282">
    <property type="entry name" value="Glutathione-S-Trfase_C_sf"/>
</dbReference>
<sequence>MKLYDSKTAPNPRRTRIFLAEKGISVPTEQVDMMKMEHKTPEYTALNPLQRMPALVLDDGTIITESIAICRYFEVLQPEPPLFGVGAKEIAMVEMWNRRAELNLLFSVANVFRHSHPAMKELEVPQVPDWAEANKPRIVDFLRMLDAELKNRAFVAGDRFSVADITTLCAIDFMRPIRMPVPEECIHVKRWHGEVSARPSAKA</sequence>
<dbReference type="InterPro" id="IPR034346">
    <property type="entry name" value="Gtt2-like_C"/>
</dbReference>
<feature type="domain" description="GST C-terminal" evidence="2">
    <location>
        <begin position="86"/>
        <end position="203"/>
    </location>
</feature>
<gene>
    <name evidence="3" type="ORF">DW352_09035</name>
</gene>
<proteinExistence type="predicted"/>
<dbReference type="Gene3D" id="1.20.1050.10">
    <property type="match status" value="1"/>
</dbReference>
<dbReference type="PANTHER" id="PTHR44051">
    <property type="entry name" value="GLUTATHIONE S-TRANSFERASE-RELATED"/>
    <property type="match status" value="1"/>
</dbReference>
<dbReference type="OrthoDB" id="5293590at2"/>
<dbReference type="PROSITE" id="PS50404">
    <property type="entry name" value="GST_NTER"/>
    <property type="match status" value="1"/>
</dbReference>
<dbReference type="SUPFAM" id="SSF52833">
    <property type="entry name" value="Thioredoxin-like"/>
    <property type="match status" value="1"/>
</dbReference>
<dbReference type="InterPro" id="IPR004046">
    <property type="entry name" value="GST_C"/>
</dbReference>
<dbReference type="SFLD" id="SFLDS00019">
    <property type="entry name" value="Glutathione_Transferase_(cytos"/>
    <property type="match status" value="1"/>
</dbReference>
<dbReference type="AlphaFoldDB" id="A0A345ZUP4"/>
<keyword evidence="4" id="KW-1185">Reference proteome</keyword>
<dbReference type="PANTHER" id="PTHR44051:SF8">
    <property type="entry name" value="GLUTATHIONE S-TRANSFERASE GSTA"/>
    <property type="match status" value="1"/>
</dbReference>
<dbReference type="Pfam" id="PF00043">
    <property type="entry name" value="GST_C"/>
    <property type="match status" value="1"/>
</dbReference>
<dbReference type="InterPro" id="IPR004045">
    <property type="entry name" value="Glutathione_S-Trfase_N"/>
</dbReference>
<accession>A0A345ZUP4</accession>
<keyword evidence="3" id="KW-0808">Transferase</keyword>
<organism evidence="3 4">
    <name type="scientific">Pseudolabrys taiwanensis</name>
    <dbReference type="NCBI Taxonomy" id="331696"/>
    <lineage>
        <taxon>Bacteria</taxon>
        <taxon>Pseudomonadati</taxon>
        <taxon>Pseudomonadota</taxon>
        <taxon>Alphaproteobacteria</taxon>
        <taxon>Hyphomicrobiales</taxon>
        <taxon>Xanthobacteraceae</taxon>
        <taxon>Pseudolabrys</taxon>
    </lineage>
</organism>
<dbReference type="RefSeq" id="WP_115690493.1">
    <property type="nucleotide sequence ID" value="NZ_CP031417.1"/>
</dbReference>
<dbReference type="CDD" id="cd03182">
    <property type="entry name" value="GST_C_GTT2_like"/>
    <property type="match status" value="1"/>
</dbReference>
<dbReference type="SFLD" id="SFLDG00358">
    <property type="entry name" value="Main_(cytGST)"/>
    <property type="match status" value="1"/>
</dbReference>
<dbReference type="InterPro" id="IPR040079">
    <property type="entry name" value="Glutathione_S-Trfase"/>
</dbReference>
<dbReference type="InterPro" id="IPR036249">
    <property type="entry name" value="Thioredoxin-like_sf"/>
</dbReference>